<dbReference type="STRING" id="930146.SAMN05192533_11251"/>
<dbReference type="RefSeq" id="WP_090748032.1">
    <property type="nucleotide sequence ID" value="NZ_FOBW01000012.1"/>
</dbReference>
<accession>A0A1H8G314</accession>
<name>A0A1H8G314_9BACI</name>
<dbReference type="Proteomes" id="UP000198553">
    <property type="component" value="Unassembled WGS sequence"/>
</dbReference>
<proteinExistence type="predicted"/>
<protein>
    <submittedName>
        <fullName evidence="1">Virus attachment protein p12 family protein</fullName>
    </submittedName>
</protein>
<dbReference type="EMBL" id="FOBW01000012">
    <property type="protein sequence ID" value="SEN37887.1"/>
    <property type="molecule type" value="Genomic_DNA"/>
</dbReference>
<keyword evidence="2" id="KW-1185">Reference proteome</keyword>
<organism evidence="1 2">
    <name type="scientific">Mesobacillus persicus</name>
    <dbReference type="NCBI Taxonomy" id="930146"/>
    <lineage>
        <taxon>Bacteria</taxon>
        <taxon>Bacillati</taxon>
        <taxon>Bacillota</taxon>
        <taxon>Bacilli</taxon>
        <taxon>Bacillales</taxon>
        <taxon>Bacillaceae</taxon>
        <taxon>Mesobacillus</taxon>
    </lineage>
</organism>
<gene>
    <name evidence="1" type="ORF">SAMN05192533_11251</name>
</gene>
<sequence>MVATIVVGLAFAMILLFAVKKVYSDAKNQKCSCSSACSPQTKCSLKE</sequence>
<dbReference type="AlphaFoldDB" id="A0A1H8G314"/>
<evidence type="ECO:0000313" key="2">
    <source>
        <dbReference type="Proteomes" id="UP000198553"/>
    </source>
</evidence>
<reference evidence="2" key="1">
    <citation type="submission" date="2016-10" db="EMBL/GenBank/DDBJ databases">
        <authorList>
            <person name="Varghese N."/>
            <person name="Submissions S."/>
        </authorList>
    </citation>
    <scope>NUCLEOTIDE SEQUENCE [LARGE SCALE GENOMIC DNA]</scope>
    <source>
        <strain evidence="2">B48,IBRC-M 10115,DSM 25386,CECT 8001</strain>
    </source>
</reference>
<dbReference type="Pfam" id="PF12669">
    <property type="entry name" value="FeoB_associated"/>
    <property type="match status" value="1"/>
</dbReference>
<evidence type="ECO:0000313" key="1">
    <source>
        <dbReference type="EMBL" id="SEN37887.1"/>
    </source>
</evidence>